<dbReference type="PATRIC" id="fig|1291379.3.peg.591"/>
<dbReference type="PRINTS" id="PR01038">
    <property type="entry name" value="TRNASYNTHARG"/>
</dbReference>
<keyword evidence="5 9" id="KW-0067">ATP-binding</keyword>
<dbReference type="EC" id="6.1.1.19" evidence="9"/>
<comment type="catalytic activity">
    <reaction evidence="8 9">
        <text>tRNA(Arg) + L-arginine + ATP = L-arginyl-tRNA(Arg) + AMP + diphosphate</text>
        <dbReference type="Rhea" id="RHEA:20301"/>
        <dbReference type="Rhea" id="RHEA-COMP:9658"/>
        <dbReference type="Rhea" id="RHEA-COMP:9673"/>
        <dbReference type="ChEBI" id="CHEBI:30616"/>
        <dbReference type="ChEBI" id="CHEBI:32682"/>
        <dbReference type="ChEBI" id="CHEBI:33019"/>
        <dbReference type="ChEBI" id="CHEBI:78442"/>
        <dbReference type="ChEBI" id="CHEBI:78513"/>
        <dbReference type="ChEBI" id="CHEBI:456215"/>
        <dbReference type="EC" id="6.1.1.19"/>
    </reaction>
</comment>
<evidence type="ECO:0000313" key="13">
    <source>
        <dbReference type="EMBL" id="AGT43084.1"/>
    </source>
</evidence>
<dbReference type="CDD" id="cd00671">
    <property type="entry name" value="ArgRS_core"/>
    <property type="match status" value="1"/>
</dbReference>
<evidence type="ECO:0000256" key="3">
    <source>
        <dbReference type="ARBA" id="ARBA00022598"/>
    </source>
</evidence>
<evidence type="ECO:0000256" key="4">
    <source>
        <dbReference type="ARBA" id="ARBA00022741"/>
    </source>
</evidence>
<dbReference type="SMART" id="SM00836">
    <property type="entry name" value="DALR_1"/>
    <property type="match status" value="1"/>
</dbReference>
<keyword evidence="7 9" id="KW-0030">Aminoacyl-tRNA synthetase</keyword>
<evidence type="ECO:0000256" key="1">
    <source>
        <dbReference type="ARBA" id="ARBA00005594"/>
    </source>
</evidence>
<comment type="similarity">
    <text evidence="1 9 10">Belongs to the class-I aminoacyl-tRNA synthetase family.</text>
</comment>
<evidence type="ECO:0000256" key="10">
    <source>
        <dbReference type="RuleBase" id="RU363038"/>
    </source>
</evidence>
<dbReference type="Gene3D" id="3.40.50.620">
    <property type="entry name" value="HUPs"/>
    <property type="match status" value="1"/>
</dbReference>
<dbReference type="KEGG" id="tped:TPE_0588"/>
<dbReference type="GO" id="GO:0005524">
    <property type="term" value="F:ATP binding"/>
    <property type="evidence" value="ECO:0007669"/>
    <property type="project" value="UniProtKB-UniRule"/>
</dbReference>
<dbReference type="Gene3D" id="1.10.730.10">
    <property type="entry name" value="Isoleucyl-tRNA Synthetase, Domain 1"/>
    <property type="match status" value="1"/>
</dbReference>
<dbReference type="Pfam" id="PF03485">
    <property type="entry name" value="Arg_tRNA_synt_N"/>
    <property type="match status" value="1"/>
</dbReference>
<dbReference type="Gene3D" id="3.30.1360.70">
    <property type="entry name" value="Arginyl tRNA synthetase N-terminal domain"/>
    <property type="match status" value="1"/>
</dbReference>
<comment type="subcellular location">
    <subcellularLocation>
        <location evidence="9">Cytoplasm</location>
    </subcellularLocation>
</comment>
<dbReference type="GO" id="GO:0006420">
    <property type="term" value="P:arginyl-tRNA aminoacylation"/>
    <property type="evidence" value="ECO:0007669"/>
    <property type="project" value="UniProtKB-UniRule"/>
</dbReference>
<dbReference type="OrthoDB" id="9805987at2"/>
<protein>
    <recommendedName>
        <fullName evidence="9">Arginine--tRNA ligase</fullName>
        <ecNumber evidence="9">6.1.1.19</ecNumber>
    </recommendedName>
    <alternativeName>
        <fullName evidence="9">Arginyl-tRNA synthetase</fullName>
        <shortName evidence="9">ArgRS</shortName>
    </alternativeName>
</protein>
<gene>
    <name evidence="9 13" type="primary">argS</name>
    <name evidence="13" type="ORF">TPE_0588</name>
</gene>
<dbReference type="HOGENOM" id="CLU_006406_6_1_12"/>
<dbReference type="Proteomes" id="UP000015620">
    <property type="component" value="Chromosome"/>
</dbReference>
<dbReference type="SUPFAM" id="SSF52374">
    <property type="entry name" value="Nucleotidylyl transferase"/>
    <property type="match status" value="1"/>
</dbReference>
<keyword evidence="14" id="KW-1185">Reference proteome</keyword>
<feature type="short sequence motif" description="'HIGH' region" evidence="9">
    <location>
        <begin position="132"/>
        <end position="142"/>
    </location>
</feature>
<proteinExistence type="inferred from homology"/>
<dbReference type="InterPro" id="IPR008909">
    <property type="entry name" value="DALR_anticod-bd"/>
</dbReference>
<feature type="domain" description="DALR anticodon binding" evidence="11">
    <location>
        <begin position="468"/>
        <end position="587"/>
    </location>
</feature>
<keyword evidence="3 9" id="KW-0436">Ligase</keyword>
<dbReference type="GO" id="GO:0004814">
    <property type="term" value="F:arginine-tRNA ligase activity"/>
    <property type="evidence" value="ECO:0007669"/>
    <property type="project" value="UniProtKB-UniRule"/>
</dbReference>
<feature type="domain" description="Arginyl tRNA synthetase N-terminal" evidence="12">
    <location>
        <begin position="6"/>
        <end position="94"/>
    </location>
</feature>
<dbReference type="AlphaFoldDB" id="S6A824"/>
<dbReference type="GO" id="GO:0005737">
    <property type="term" value="C:cytoplasm"/>
    <property type="evidence" value="ECO:0007669"/>
    <property type="project" value="UniProtKB-SubCell"/>
</dbReference>
<dbReference type="NCBIfam" id="TIGR00456">
    <property type="entry name" value="argS"/>
    <property type="match status" value="1"/>
</dbReference>
<evidence type="ECO:0000259" key="12">
    <source>
        <dbReference type="SMART" id="SM01016"/>
    </source>
</evidence>
<dbReference type="PANTHER" id="PTHR11956:SF5">
    <property type="entry name" value="ARGININE--TRNA LIGASE, CYTOPLASMIC"/>
    <property type="match status" value="1"/>
</dbReference>
<evidence type="ECO:0000256" key="6">
    <source>
        <dbReference type="ARBA" id="ARBA00022917"/>
    </source>
</evidence>
<dbReference type="SUPFAM" id="SSF55190">
    <property type="entry name" value="Arginyl-tRNA synthetase (ArgRS), N-terminal 'additional' domain"/>
    <property type="match status" value="1"/>
</dbReference>
<name>S6A824_9SPIR</name>
<evidence type="ECO:0000256" key="8">
    <source>
        <dbReference type="ARBA" id="ARBA00049339"/>
    </source>
</evidence>
<dbReference type="SUPFAM" id="SSF47323">
    <property type="entry name" value="Anticodon-binding domain of a subclass of class I aminoacyl-tRNA synthetases"/>
    <property type="match status" value="1"/>
</dbReference>
<dbReference type="InterPro" id="IPR001412">
    <property type="entry name" value="aa-tRNA-synth_I_CS"/>
</dbReference>
<dbReference type="InterPro" id="IPR005148">
    <property type="entry name" value="Arg-tRNA-synth_N"/>
</dbReference>
<evidence type="ECO:0000313" key="14">
    <source>
        <dbReference type="Proteomes" id="UP000015620"/>
    </source>
</evidence>
<keyword evidence="4 9" id="KW-0547">Nucleotide-binding</keyword>
<dbReference type="InterPro" id="IPR001278">
    <property type="entry name" value="Arg-tRNA-ligase"/>
</dbReference>
<evidence type="ECO:0000256" key="9">
    <source>
        <dbReference type="HAMAP-Rule" id="MF_00123"/>
    </source>
</evidence>
<dbReference type="Pfam" id="PF05746">
    <property type="entry name" value="DALR_1"/>
    <property type="match status" value="1"/>
</dbReference>
<organism evidence="13 14">
    <name type="scientific">Treponema pedis str. T A4</name>
    <dbReference type="NCBI Taxonomy" id="1291379"/>
    <lineage>
        <taxon>Bacteria</taxon>
        <taxon>Pseudomonadati</taxon>
        <taxon>Spirochaetota</taxon>
        <taxon>Spirochaetia</taxon>
        <taxon>Spirochaetales</taxon>
        <taxon>Treponemataceae</taxon>
        <taxon>Treponema</taxon>
    </lineage>
</organism>
<dbReference type="RefSeq" id="WP_020964384.1">
    <property type="nucleotide sequence ID" value="NC_022097.1"/>
</dbReference>
<sequence>MEDIKITWQKIIAENLNAIRPDACEEIKSESLNMETPPNADMGDLAFPLFVFAKTFKTAPPKIAAELCSRILNNPELKQFGEPKAIGPYLNVFLPKGNLASNVLNKILTEKENYGKVKALSGKKIMVEFSGPNTNKPLHVGHLRNDVLGESISRILEFCGAEVFRVNIINDRGVHICKSMIAYQKFGEGKTPETENVKPDRFVGDMYVAFHKYSKENPEKAEAEAKQMLLDWEAGDNAELINLWKTMNGWAIEGIQQTYKRTGISFDKLYFESQTYLKGKDRILKGLEDGIFYKEEDGSIWIDLSPINLDKKVLLRGDGTSLYITQDVGTAILRHSDWPFNQMIYVVGNEQEYHFKVLFYVLKKLGFDWADDLYHLSYGMVNLPEGKMKSREGTVVDADDLINSLQDEALKKITENGREKEVGDVSTVAENIAVGALHYFLLQVSPKKDMLFNPKDSLSFTGNTGPYLQYMGARISSILRKAELPENKELLKNGKLKPELLTTESEWALLKTLEDFSIQVERAAERKDPSILASYLYEVSKAFSRFYRDCPILSGSDADLSFTRLELARAAKTVLQNAMRLSVIPFMEIM</sequence>
<dbReference type="GeneID" id="301089269"/>
<comment type="subunit">
    <text evidence="9">Monomer.</text>
</comment>
<dbReference type="SMART" id="SM01016">
    <property type="entry name" value="Arg_tRNA_synt_N"/>
    <property type="match status" value="1"/>
</dbReference>
<dbReference type="PROSITE" id="PS00178">
    <property type="entry name" value="AA_TRNA_LIGASE_I"/>
    <property type="match status" value="1"/>
</dbReference>
<evidence type="ECO:0000259" key="11">
    <source>
        <dbReference type="SMART" id="SM00836"/>
    </source>
</evidence>
<evidence type="ECO:0000256" key="7">
    <source>
        <dbReference type="ARBA" id="ARBA00023146"/>
    </source>
</evidence>
<evidence type="ECO:0000256" key="5">
    <source>
        <dbReference type="ARBA" id="ARBA00022840"/>
    </source>
</evidence>
<dbReference type="Pfam" id="PF00750">
    <property type="entry name" value="tRNA-synt_1d"/>
    <property type="match status" value="1"/>
</dbReference>
<keyword evidence="6 9" id="KW-0648">Protein biosynthesis</keyword>
<accession>S6A824</accession>
<dbReference type="PANTHER" id="PTHR11956">
    <property type="entry name" value="ARGINYL-TRNA SYNTHETASE"/>
    <property type="match status" value="1"/>
</dbReference>
<dbReference type="InterPro" id="IPR035684">
    <property type="entry name" value="ArgRS_core"/>
</dbReference>
<dbReference type="InterPro" id="IPR009080">
    <property type="entry name" value="tRNAsynth_Ia_anticodon-bd"/>
</dbReference>
<evidence type="ECO:0000256" key="2">
    <source>
        <dbReference type="ARBA" id="ARBA00022490"/>
    </source>
</evidence>
<dbReference type="FunFam" id="1.10.730.10:FF:000006">
    <property type="entry name" value="Arginyl-tRNA synthetase 2, mitochondrial"/>
    <property type="match status" value="1"/>
</dbReference>
<dbReference type="STRING" id="1291379.TPE_0588"/>
<keyword evidence="2 9" id="KW-0963">Cytoplasm</keyword>
<reference evidence="13 14" key="1">
    <citation type="journal article" date="2013" name="PLoS ONE">
        <title>Genome-Wide Relatedness of Treponema pedis, from Gingiva and Necrotic Skin Lesions of Pigs, with the Human Oral Pathogen Treponema denticola.</title>
        <authorList>
            <person name="Svartstrom O."/>
            <person name="Mushtaq M."/>
            <person name="Pringle M."/>
            <person name="Segerman B."/>
        </authorList>
    </citation>
    <scope>NUCLEOTIDE SEQUENCE [LARGE SCALE GENOMIC DNA]</scope>
    <source>
        <strain evidence="13">T A4</strain>
    </source>
</reference>
<dbReference type="InterPro" id="IPR014729">
    <property type="entry name" value="Rossmann-like_a/b/a_fold"/>
</dbReference>
<dbReference type="HAMAP" id="MF_00123">
    <property type="entry name" value="Arg_tRNA_synth"/>
    <property type="match status" value="1"/>
</dbReference>
<dbReference type="InterPro" id="IPR036695">
    <property type="entry name" value="Arg-tRNA-synth_N_sf"/>
</dbReference>
<dbReference type="EMBL" id="CP004120">
    <property type="protein sequence ID" value="AGT43084.1"/>
    <property type="molecule type" value="Genomic_DNA"/>
</dbReference>